<dbReference type="EMBL" id="WUAV01000003">
    <property type="protein sequence ID" value="KAF1760563.1"/>
    <property type="molecule type" value="Genomic_DNA"/>
</dbReference>
<proteinExistence type="predicted"/>
<protein>
    <submittedName>
        <fullName evidence="3">Uncharacterized protein</fullName>
    </submittedName>
</protein>
<comment type="caution">
    <text evidence="3">The sequence shown here is derived from an EMBL/GenBank/DDBJ whole genome shotgun (WGS) entry which is preliminary data.</text>
</comment>
<reference evidence="3 4" key="1">
    <citation type="submission" date="2019-12" db="EMBL/GenBank/DDBJ databases">
        <title>Chromosome-level assembly of the Caenorhabditis remanei genome.</title>
        <authorList>
            <person name="Teterina A.A."/>
            <person name="Willis J.H."/>
            <person name="Phillips P.C."/>
        </authorList>
    </citation>
    <scope>NUCLEOTIDE SEQUENCE [LARGE SCALE GENOMIC DNA]</scope>
    <source>
        <strain evidence="3 4">PX506</strain>
        <tissue evidence="3">Whole organism</tissue>
    </source>
</reference>
<sequence>MVKSTTLDVTIGAVFIVFIIIGAICCCLSFIGGLVAIIMCNKNKSNQQPVQVTAIVMIFVCHRKDDQPVIVNANGPAPAPSPVVIHKAAPKKKKGKTTTSTGGTTGKSGMSTAASTVKPAKTGDDDEDPGLGA</sequence>
<evidence type="ECO:0000313" key="4">
    <source>
        <dbReference type="Proteomes" id="UP000483820"/>
    </source>
</evidence>
<keyword evidence="2" id="KW-1133">Transmembrane helix</keyword>
<keyword evidence="2" id="KW-0472">Membrane</keyword>
<gene>
    <name evidence="3" type="ORF">GCK72_008812</name>
</gene>
<evidence type="ECO:0000313" key="3">
    <source>
        <dbReference type="EMBL" id="KAF1760563.1"/>
    </source>
</evidence>
<feature type="transmembrane region" description="Helical" evidence="2">
    <location>
        <begin position="12"/>
        <end position="38"/>
    </location>
</feature>
<name>A0A6A5H1V3_CAERE</name>
<dbReference type="GeneID" id="78774760"/>
<evidence type="ECO:0000256" key="1">
    <source>
        <dbReference type="SAM" id="MobiDB-lite"/>
    </source>
</evidence>
<accession>A0A6A5H1V3</accession>
<dbReference type="AlphaFoldDB" id="A0A6A5H1V3"/>
<dbReference type="RefSeq" id="XP_053586634.1">
    <property type="nucleotide sequence ID" value="XM_053727057.1"/>
</dbReference>
<dbReference type="CTD" id="78774760"/>
<keyword evidence="2" id="KW-0812">Transmembrane</keyword>
<dbReference type="Proteomes" id="UP000483820">
    <property type="component" value="Chromosome III"/>
</dbReference>
<feature type="compositionally biased region" description="Low complexity" evidence="1">
    <location>
        <begin position="97"/>
        <end position="116"/>
    </location>
</feature>
<evidence type="ECO:0000256" key="2">
    <source>
        <dbReference type="SAM" id="Phobius"/>
    </source>
</evidence>
<feature type="region of interest" description="Disordered" evidence="1">
    <location>
        <begin position="81"/>
        <end position="133"/>
    </location>
</feature>
<dbReference type="KEGG" id="crq:GCK72_008812"/>
<feature type="compositionally biased region" description="Acidic residues" evidence="1">
    <location>
        <begin position="124"/>
        <end position="133"/>
    </location>
</feature>
<organism evidence="3 4">
    <name type="scientific">Caenorhabditis remanei</name>
    <name type="common">Caenorhabditis vulgaris</name>
    <dbReference type="NCBI Taxonomy" id="31234"/>
    <lineage>
        <taxon>Eukaryota</taxon>
        <taxon>Metazoa</taxon>
        <taxon>Ecdysozoa</taxon>
        <taxon>Nematoda</taxon>
        <taxon>Chromadorea</taxon>
        <taxon>Rhabditida</taxon>
        <taxon>Rhabditina</taxon>
        <taxon>Rhabditomorpha</taxon>
        <taxon>Rhabditoidea</taxon>
        <taxon>Rhabditidae</taxon>
        <taxon>Peloderinae</taxon>
        <taxon>Caenorhabditis</taxon>
    </lineage>
</organism>